<feature type="domain" description="Myb-like" evidence="3">
    <location>
        <begin position="322"/>
        <end position="388"/>
    </location>
</feature>
<organism evidence="4 5">
    <name type="scientific">Chara braunii</name>
    <name type="common">Braun's stonewort</name>
    <dbReference type="NCBI Taxonomy" id="69332"/>
    <lineage>
        <taxon>Eukaryota</taxon>
        <taxon>Viridiplantae</taxon>
        <taxon>Streptophyta</taxon>
        <taxon>Charophyceae</taxon>
        <taxon>Charales</taxon>
        <taxon>Characeae</taxon>
        <taxon>Chara</taxon>
    </lineage>
</organism>
<comment type="caution">
    <text evidence="4">The sequence shown here is derived from an EMBL/GenBank/DDBJ whole genome shotgun (WGS) entry which is preliminary data.</text>
</comment>
<reference evidence="4 5" key="1">
    <citation type="journal article" date="2018" name="Cell">
        <title>The Chara Genome: Secondary Complexity and Implications for Plant Terrestrialization.</title>
        <authorList>
            <person name="Nishiyama T."/>
            <person name="Sakayama H."/>
            <person name="Vries J.D."/>
            <person name="Buschmann H."/>
            <person name="Saint-Marcoux D."/>
            <person name="Ullrich K.K."/>
            <person name="Haas F.B."/>
            <person name="Vanderstraeten L."/>
            <person name="Becker D."/>
            <person name="Lang D."/>
            <person name="Vosolsobe S."/>
            <person name="Rombauts S."/>
            <person name="Wilhelmsson P.K.I."/>
            <person name="Janitza P."/>
            <person name="Kern R."/>
            <person name="Heyl A."/>
            <person name="Rumpler F."/>
            <person name="Villalobos L.I.A.C."/>
            <person name="Clay J.M."/>
            <person name="Skokan R."/>
            <person name="Toyoda A."/>
            <person name="Suzuki Y."/>
            <person name="Kagoshima H."/>
            <person name="Schijlen E."/>
            <person name="Tajeshwar N."/>
            <person name="Catarino B."/>
            <person name="Hetherington A.J."/>
            <person name="Saltykova A."/>
            <person name="Bonnot C."/>
            <person name="Breuninger H."/>
            <person name="Symeonidi A."/>
            <person name="Radhakrishnan G.V."/>
            <person name="Van Nieuwerburgh F."/>
            <person name="Deforce D."/>
            <person name="Chang C."/>
            <person name="Karol K.G."/>
            <person name="Hedrich R."/>
            <person name="Ulvskov P."/>
            <person name="Glockner G."/>
            <person name="Delwiche C.F."/>
            <person name="Petrasek J."/>
            <person name="Van de Peer Y."/>
            <person name="Friml J."/>
            <person name="Beilby M."/>
            <person name="Dolan L."/>
            <person name="Kohara Y."/>
            <person name="Sugano S."/>
            <person name="Fujiyama A."/>
            <person name="Delaux P.-M."/>
            <person name="Quint M."/>
            <person name="TheiBen G."/>
            <person name="Hagemann M."/>
            <person name="Harholt J."/>
            <person name="Dunand C."/>
            <person name="Zachgo S."/>
            <person name="Langdale J."/>
            <person name="Maumus F."/>
            <person name="Straeten D.V.D."/>
            <person name="Gould S.B."/>
            <person name="Rensing S.A."/>
        </authorList>
    </citation>
    <scope>NUCLEOTIDE SEQUENCE [LARGE SCALE GENOMIC DNA]</scope>
    <source>
        <strain evidence="4 5">S276</strain>
    </source>
</reference>
<evidence type="ECO:0000256" key="2">
    <source>
        <dbReference type="SAM" id="Phobius"/>
    </source>
</evidence>
<dbReference type="Proteomes" id="UP000265515">
    <property type="component" value="Unassembled WGS sequence"/>
</dbReference>
<dbReference type="InterPro" id="IPR001005">
    <property type="entry name" value="SANT/Myb"/>
</dbReference>
<evidence type="ECO:0000313" key="4">
    <source>
        <dbReference type="EMBL" id="GBG60001.1"/>
    </source>
</evidence>
<dbReference type="Gramene" id="GBG60001">
    <property type="protein sequence ID" value="GBG60001"/>
    <property type="gene ID" value="CBR_g331"/>
</dbReference>
<evidence type="ECO:0000256" key="1">
    <source>
        <dbReference type="SAM" id="MobiDB-lite"/>
    </source>
</evidence>
<dbReference type="Gene3D" id="1.10.10.60">
    <property type="entry name" value="Homeodomain-like"/>
    <property type="match status" value="1"/>
</dbReference>
<evidence type="ECO:0000259" key="3">
    <source>
        <dbReference type="PROSITE" id="PS50090"/>
    </source>
</evidence>
<dbReference type="PANTHER" id="PTHR33492:SF11">
    <property type="entry name" value="OS04G0670900 PROTEIN"/>
    <property type="match status" value="1"/>
</dbReference>
<proteinExistence type="predicted"/>
<keyword evidence="2" id="KW-1133">Transmembrane helix</keyword>
<dbReference type="AlphaFoldDB" id="A0A388JQE4"/>
<dbReference type="PROSITE" id="PS50090">
    <property type="entry name" value="MYB_LIKE"/>
    <property type="match status" value="1"/>
</dbReference>
<dbReference type="InterPro" id="IPR044822">
    <property type="entry name" value="Myb_DNA-bind_4"/>
</dbReference>
<keyword evidence="5" id="KW-1185">Reference proteome</keyword>
<evidence type="ECO:0000313" key="5">
    <source>
        <dbReference type="Proteomes" id="UP000265515"/>
    </source>
</evidence>
<feature type="transmembrane region" description="Helical" evidence="2">
    <location>
        <begin position="52"/>
        <end position="73"/>
    </location>
</feature>
<accession>A0A388JQE4</accession>
<dbReference type="OrthoDB" id="8933168at2759"/>
<dbReference type="Pfam" id="PF13837">
    <property type="entry name" value="Myb_DNA-bind_4"/>
    <property type="match status" value="1"/>
</dbReference>
<sequence length="479" mass="52787">MSMAPIGRGTLLPSVINSAPLYCCPLSCSKASSSIPCTYRDEHMDDMLRKTALIIFLVGALLRVFILHVWQVVGTFNRVGRRRGSKKLRQAASVKIGMGDGYGRGTEGYGIGRGGYAVGSGAEQSVHHRFDPNLYSHLPPHQQSLPDDITWAPPPSTLDRAWGSTQMSYDTPARVDERRGGLGPMSALLPDVRGGRSLPVDLHLSPSTTMDVSRTVVINENGQVCRSTSRTMQDAGFDNGISQLRSNRVPTSVASEPRPVPTLVHRPNVGDDDDEYHEEEEVVVKEATTGGKKKQASKGRGNGKATGKDGGTNGDGGDSGGRANWNLNESLVLVRCKRDQEDYFANVGHNFAHMKTKDEKWADIAKRMEKEGVRRDGEQCMKRWENIFEWSSANGLSGKRKNDGQLAFEAMTDVMKTHSTVVAESVDRASKRQCDVLQRQCDIMNREARTQERQCIVLEVRQRMLCDTLLKIASALARD</sequence>
<name>A0A388JQE4_CHABU</name>
<gene>
    <name evidence="4" type="ORF">CBR_g331</name>
</gene>
<dbReference type="PANTHER" id="PTHR33492">
    <property type="entry name" value="OSJNBA0043A12.37 PROTEIN-RELATED"/>
    <property type="match status" value="1"/>
</dbReference>
<feature type="compositionally biased region" description="Gly residues" evidence="1">
    <location>
        <begin position="300"/>
        <end position="320"/>
    </location>
</feature>
<feature type="region of interest" description="Disordered" evidence="1">
    <location>
        <begin position="238"/>
        <end position="323"/>
    </location>
</feature>
<protein>
    <recommendedName>
        <fullName evidence="3">Myb-like domain-containing protein</fullName>
    </recommendedName>
</protein>
<keyword evidence="2" id="KW-0472">Membrane</keyword>
<dbReference type="EMBL" id="BFEA01000008">
    <property type="protein sequence ID" value="GBG60001.1"/>
    <property type="molecule type" value="Genomic_DNA"/>
</dbReference>
<feature type="compositionally biased region" description="Acidic residues" evidence="1">
    <location>
        <begin position="270"/>
        <end position="281"/>
    </location>
</feature>
<feature type="compositionally biased region" description="Polar residues" evidence="1">
    <location>
        <begin position="240"/>
        <end position="254"/>
    </location>
</feature>
<keyword evidence="2" id="KW-0812">Transmembrane</keyword>